<keyword evidence="3" id="KW-1185">Reference proteome</keyword>
<feature type="compositionally biased region" description="Polar residues" evidence="1">
    <location>
        <begin position="100"/>
        <end position="109"/>
    </location>
</feature>
<feature type="compositionally biased region" description="Basic and acidic residues" evidence="1">
    <location>
        <begin position="83"/>
        <end position="96"/>
    </location>
</feature>
<protein>
    <submittedName>
        <fullName evidence="2">Uncharacterized protein</fullName>
    </submittedName>
</protein>
<evidence type="ECO:0000256" key="1">
    <source>
        <dbReference type="SAM" id="MobiDB-lite"/>
    </source>
</evidence>
<accession>A0A0F7TYW7</accession>
<dbReference type="AlphaFoldDB" id="A0A0F7TYW7"/>
<dbReference type="EMBL" id="CDHK01000013">
    <property type="protein sequence ID" value="CEJ61924.1"/>
    <property type="molecule type" value="Genomic_DNA"/>
</dbReference>
<gene>
    <name evidence="2" type="ORF">PMG11_10440</name>
</gene>
<proteinExistence type="predicted"/>
<feature type="region of interest" description="Disordered" evidence="1">
    <location>
        <begin position="83"/>
        <end position="109"/>
    </location>
</feature>
<evidence type="ECO:0000313" key="2">
    <source>
        <dbReference type="EMBL" id="CEJ61924.1"/>
    </source>
</evidence>
<dbReference type="Proteomes" id="UP000042958">
    <property type="component" value="Unassembled WGS sequence"/>
</dbReference>
<sequence length="603" mass="68129">MAESQNVIFVNYNQPNPRPTQTQRRIVSAFIGRHFRNRSAPARRTQLSVQYDETSSPILAKPSSGQSTQRVVIAIKGRSKWESRREGGNRLPRLEGETDPVSQVYGTSESCVDNDDGTQLVRPVVECYVPAYPPEHRQKVVKILDFVIHWLIERVTNWGQGPTPSMRSWVQVICSETTLFDAVAAFSHGIRATTLENKETPTPAILWHKARALKGLQAKISTEAPDKLAIWTSNETILTTFYLMEGAARFGYEPEFRAHCLGLLQMVHLRAKAQTQAQCASTSLDADPTTASLEDLHVMQAVGLVEGTEMASKLRHESVLYGNQFSVHSQTIISPSVGKWALEMRYLLPGKQTNTDIETLIDNLPLGFRDLAETGNMSVEVLLLLKEQLRLQHYHDMAEVAERQIEWIKHARALANQSNNPVEELACLGIVAFLSWGTAQLKFFPEASLLNRVKSLGRQTQLFDNAGLFICCHKLRAWVVLATAENAITGGATLKKHANDLMREFVFREPSIDNDWGNIEDLVRRFLWNRKTLAAWKRCGRRQFYVTRTVVTCIFTRLKYQYDTSPRTPSIILKLPPFRFLTNAATQNLDCSNRTTPRSAPLR</sequence>
<reference evidence="3" key="1">
    <citation type="journal article" date="2015" name="Genome Announc.">
        <title>Draft genome sequence of the fungus Penicillium brasilianum MG11.</title>
        <authorList>
            <person name="Horn F."/>
            <person name="Linde J."/>
            <person name="Mattern D.J."/>
            <person name="Walther G."/>
            <person name="Guthke R."/>
            <person name="Brakhage A.A."/>
            <person name="Valiante V."/>
        </authorList>
    </citation>
    <scope>NUCLEOTIDE SEQUENCE [LARGE SCALE GENOMIC DNA]</scope>
    <source>
        <strain evidence="3">MG11</strain>
    </source>
</reference>
<name>A0A0F7TYW7_PENBI</name>
<dbReference type="OrthoDB" id="4159781at2759"/>
<organism evidence="2 3">
    <name type="scientific">Penicillium brasilianum</name>
    <dbReference type="NCBI Taxonomy" id="104259"/>
    <lineage>
        <taxon>Eukaryota</taxon>
        <taxon>Fungi</taxon>
        <taxon>Dikarya</taxon>
        <taxon>Ascomycota</taxon>
        <taxon>Pezizomycotina</taxon>
        <taxon>Eurotiomycetes</taxon>
        <taxon>Eurotiomycetidae</taxon>
        <taxon>Eurotiales</taxon>
        <taxon>Aspergillaceae</taxon>
        <taxon>Penicillium</taxon>
    </lineage>
</organism>
<evidence type="ECO:0000313" key="3">
    <source>
        <dbReference type="Proteomes" id="UP000042958"/>
    </source>
</evidence>